<feature type="compositionally biased region" description="Low complexity" evidence="1">
    <location>
        <begin position="17"/>
        <end position="33"/>
    </location>
</feature>
<protein>
    <submittedName>
        <fullName evidence="2 4">Uncharacterized protein</fullName>
    </submittedName>
</protein>
<dbReference type="AlphaFoldDB" id="A0A6A6YK25"/>
<proteinExistence type="predicted"/>
<dbReference type="GeneID" id="54461143"/>
<keyword evidence="3" id="KW-1185">Reference proteome</keyword>
<sequence>MEILPTPTSLAYPSLASHLPTHPSTPLTPTTPLANARPFHPSLSYTMQRRPSASVVKRDDDHGTPLLKRAHPAVRFVRSGIGP</sequence>
<reference evidence="4" key="2">
    <citation type="submission" date="2020-04" db="EMBL/GenBank/DDBJ databases">
        <authorList>
            <consortium name="NCBI Genome Project"/>
        </authorList>
    </citation>
    <scope>NUCLEOTIDE SEQUENCE</scope>
    <source>
        <strain evidence="4">CBS 304.34</strain>
    </source>
</reference>
<evidence type="ECO:0000313" key="3">
    <source>
        <dbReference type="Proteomes" id="UP000504636"/>
    </source>
</evidence>
<name>A0A6A6YK25_9PEZI</name>
<dbReference type="RefSeq" id="XP_033575279.1">
    <property type="nucleotide sequence ID" value="XM_033720250.1"/>
</dbReference>
<reference evidence="2 4" key="1">
    <citation type="journal article" date="2020" name="Stud. Mycol.">
        <title>101 Dothideomycetes genomes: a test case for predicting lifestyles and emergence of pathogens.</title>
        <authorList>
            <person name="Haridas S."/>
            <person name="Albert R."/>
            <person name="Binder M."/>
            <person name="Bloem J."/>
            <person name="Labutti K."/>
            <person name="Salamov A."/>
            <person name="Andreopoulos B."/>
            <person name="Baker S."/>
            <person name="Barry K."/>
            <person name="Bills G."/>
            <person name="Bluhm B."/>
            <person name="Cannon C."/>
            <person name="Castanera R."/>
            <person name="Culley D."/>
            <person name="Daum C."/>
            <person name="Ezra D."/>
            <person name="Gonzalez J."/>
            <person name="Henrissat B."/>
            <person name="Kuo A."/>
            <person name="Liang C."/>
            <person name="Lipzen A."/>
            <person name="Lutzoni F."/>
            <person name="Magnuson J."/>
            <person name="Mondo S."/>
            <person name="Nolan M."/>
            <person name="Ohm R."/>
            <person name="Pangilinan J."/>
            <person name="Park H.-J."/>
            <person name="Ramirez L."/>
            <person name="Alfaro M."/>
            <person name="Sun H."/>
            <person name="Tritt A."/>
            <person name="Yoshinaga Y."/>
            <person name="Zwiers L.-H."/>
            <person name="Turgeon B."/>
            <person name="Goodwin S."/>
            <person name="Spatafora J."/>
            <person name="Crous P."/>
            <person name="Grigoriev I."/>
        </authorList>
    </citation>
    <scope>NUCLEOTIDE SEQUENCE</scope>
    <source>
        <strain evidence="2 4">CBS 304.34</strain>
    </source>
</reference>
<evidence type="ECO:0000256" key="1">
    <source>
        <dbReference type="SAM" id="MobiDB-lite"/>
    </source>
</evidence>
<gene>
    <name evidence="2 4" type="ORF">BDZ99DRAFT_464191</name>
</gene>
<evidence type="ECO:0000313" key="4">
    <source>
        <dbReference type="RefSeq" id="XP_033575279.1"/>
    </source>
</evidence>
<evidence type="ECO:0000313" key="2">
    <source>
        <dbReference type="EMBL" id="KAF2808315.1"/>
    </source>
</evidence>
<reference evidence="4" key="3">
    <citation type="submission" date="2025-04" db="UniProtKB">
        <authorList>
            <consortium name="RefSeq"/>
        </authorList>
    </citation>
    <scope>IDENTIFICATION</scope>
    <source>
        <strain evidence="4">CBS 304.34</strain>
    </source>
</reference>
<dbReference type="EMBL" id="MU003703">
    <property type="protein sequence ID" value="KAF2808315.1"/>
    <property type="molecule type" value="Genomic_DNA"/>
</dbReference>
<feature type="compositionally biased region" description="Polar residues" evidence="1">
    <location>
        <begin position="1"/>
        <end position="11"/>
    </location>
</feature>
<organism evidence="2">
    <name type="scientific">Mytilinidion resinicola</name>
    <dbReference type="NCBI Taxonomy" id="574789"/>
    <lineage>
        <taxon>Eukaryota</taxon>
        <taxon>Fungi</taxon>
        <taxon>Dikarya</taxon>
        <taxon>Ascomycota</taxon>
        <taxon>Pezizomycotina</taxon>
        <taxon>Dothideomycetes</taxon>
        <taxon>Pleosporomycetidae</taxon>
        <taxon>Mytilinidiales</taxon>
        <taxon>Mytilinidiaceae</taxon>
        <taxon>Mytilinidion</taxon>
    </lineage>
</organism>
<dbReference type="Proteomes" id="UP000504636">
    <property type="component" value="Unplaced"/>
</dbReference>
<accession>A0A6A6YK25</accession>
<feature type="region of interest" description="Disordered" evidence="1">
    <location>
        <begin position="1"/>
        <end position="83"/>
    </location>
</feature>